<dbReference type="PANTHER" id="PTHR43899:SF13">
    <property type="entry name" value="RH59310P"/>
    <property type="match status" value="1"/>
</dbReference>
<dbReference type="InterPro" id="IPR036291">
    <property type="entry name" value="NAD(P)-bd_dom_sf"/>
</dbReference>
<evidence type="ECO:0000256" key="2">
    <source>
        <dbReference type="ARBA" id="ARBA00023002"/>
    </source>
</evidence>
<proteinExistence type="inferred from homology"/>
<dbReference type="EMBL" id="ML978073">
    <property type="protein sequence ID" value="KAF2011991.1"/>
    <property type="molecule type" value="Genomic_DNA"/>
</dbReference>
<dbReference type="Proteomes" id="UP000799778">
    <property type="component" value="Unassembled WGS sequence"/>
</dbReference>
<gene>
    <name evidence="3" type="ORF">BU24DRAFT_425811</name>
</gene>
<dbReference type="Pfam" id="PF00106">
    <property type="entry name" value="adh_short"/>
    <property type="match status" value="1"/>
</dbReference>
<dbReference type="InterPro" id="IPR051019">
    <property type="entry name" value="VLCFA-Steroid_DH"/>
</dbReference>
<dbReference type="OrthoDB" id="47007at2759"/>
<dbReference type="GeneID" id="54286223"/>
<dbReference type="InterPro" id="IPR002347">
    <property type="entry name" value="SDR_fam"/>
</dbReference>
<dbReference type="SUPFAM" id="SSF51735">
    <property type="entry name" value="NAD(P)-binding Rossmann-fold domains"/>
    <property type="match status" value="1"/>
</dbReference>
<name>A0A6A5XGR7_9PLEO</name>
<dbReference type="PRINTS" id="PR00081">
    <property type="entry name" value="GDHRDH"/>
</dbReference>
<keyword evidence="4" id="KW-1185">Reference proteome</keyword>
<dbReference type="AlphaFoldDB" id="A0A6A5XGR7"/>
<protein>
    <submittedName>
        <fullName evidence="3">NAD(P)-binding protein</fullName>
    </submittedName>
</protein>
<organism evidence="3 4">
    <name type="scientific">Aaosphaeria arxii CBS 175.79</name>
    <dbReference type="NCBI Taxonomy" id="1450172"/>
    <lineage>
        <taxon>Eukaryota</taxon>
        <taxon>Fungi</taxon>
        <taxon>Dikarya</taxon>
        <taxon>Ascomycota</taxon>
        <taxon>Pezizomycotina</taxon>
        <taxon>Dothideomycetes</taxon>
        <taxon>Pleosporomycetidae</taxon>
        <taxon>Pleosporales</taxon>
        <taxon>Pleosporales incertae sedis</taxon>
        <taxon>Aaosphaeria</taxon>
    </lineage>
</organism>
<dbReference type="GO" id="GO:0016491">
    <property type="term" value="F:oxidoreductase activity"/>
    <property type="evidence" value="ECO:0007669"/>
    <property type="project" value="UniProtKB-KW"/>
</dbReference>
<accession>A0A6A5XGR7</accession>
<evidence type="ECO:0000313" key="3">
    <source>
        <dbReference type="EMBL" id="KAF2011991.1"/>
    </source>
</evidence>
<evidence type="ECO:0000256" key="1">
    <source>
        <dbReference type="ARBA" id="ARBA00006484"/>
    </source>
</evidence>
<sequence>MYSRSTLLSTAGFVWGCLLLRRTWRFLTFHLNFAGDVQLLKYQRPRSWALVTGSSAGIGLGFAKELVLRGFNVILLGHLPGELQSAETMLRQLPGAKEILTVTLDARTSTPAEIETALEPVTKLPLTILINNVGGITFKPYYQKLEDHTAGQIDDMINLNARFAAHVTRVLVPTLKLHGPSAILNVSSGSCRGMPWMSLYSSVKAFNAAFGRALAREFIAEGSKIDSLVVCPGDVQSQANTRALAPGSPTAETFAKAVLDRVVTAVRQGRVEIMPYWAHDLQLSLFEALPEFLAQRLTVTSISSKIEAERAQNSKSL</sequence>
<dbReference type="GO" id="GO:0005783">
    <property type="term" value="C:endoplasmic reticulum"/>
    <property type="evidence" value="ECO:0007669"/>
    <property type="project" value="TreeGrafter"/>
</dbReference>
<reference evidence="3" key="1">
    <citation type="journal article" date="2020" name="Stud. Mycol.">
        <title>101 Dothideomycetes genomes: a test case for predicting lifestyles and emergence of pathogens.</title>
        <authorList>
            <person name="Haridas S."/>
            <person name="Albert R."/>
            <person name="Binder M."/>
            <person name="Bloem J."/>
            <person name="Labutti K."/>
            <person name="Salamov A."/>
            <person name="Andreopoulos B."/>
            <person name="Baker S."/>
            <person name="Barry K."/>
            <person name="Bills G."/>
            <person name="Bluhm B."/>
            <person name="Cannon C."/>
            <person name="Castanera R."/>
            <person name="Culley D."/>
            <person name="Daum C."/>
            <person name="Ezra D."/>
            <person name="Gonzalez J."/>
            <person name="Henrissat B."/>
            <person name="Kuo A."/>
            <person name="Liang C."/>
            <person name="Lipzen A."/>
            <person name="Lutzoni F."/>
            <person name="Magnuson J."/>
            <person name="Mondo S."/>
            <person name="Nolan M."/>
            <person name="Ohm R."/>
            <person name="Pangilinan J."/>
            <person name="Park H.-J."/>
            <person name="Ramirez L."/>
            <person name="Alfaro M."/>
            <person name="Sun H."/>
            <person name="Tritt A."/>
            <person name="Yoshinaga Y."/>
            <person name="Zwiers L.-H."/>
            <person name="Turgeon B."/>
            <person name="Goodwin S."/>
            <person name="Spatafora J."/>
            <person name="Crous P."/>
            <person name="Grigoriev I."/>
        </authorList>
    </citation>
    <scope>NUCLEOTIDE SEQUENCE</scope>
    <source>
        <strain evidence="3">CBS 175.79</strain>
    </source>
</reference>
<keyword evidence="2" id="KW-0560">Oxidoreductase</keyword>
<evidence type="ECO:0000313" key="4">
    <source>
        <dbReference type="Proteomes" id="UP000799778"/>
    </source>
</evidence>
<comment type="similarity">
    <text evidence="1">Belongs to the short-chain dehydrogenases/reductases (SDR) family.</text>
</comment>
<dbReference type="PANTHER" id="PTHR43899">
    <property type="entry name" value="RH59310P"/>
    <property type="match status" value="1"/>
</dbReference>
<dbReference type="RefSeq" id="XP_033380330.1">
    <property type="nucleotide sequence ID" value="XM_033528826.1"/>
</dbReference>
<dbReference type="Gene3D" id="3.40.50.720">
    <property type="entry name" value="NAD(P)-binding Rossmann-like Domain"/>
    <property type="match status" value="1"/>
</dbReference>